<accession>A0A6I0Y5T3</accession>
<comment type="caution">
    <text evidence="2">The sequence shown here is derived from an EMBL/GenBank/DDBJ whole genome shotgun (WGS) entry which is preliminary data.</text>
</comment>
<dbReference type="AlphaFoldDB" id="A0A6I0Y5T3"/>
<sequence>MHKHKAVTGRQIPLRDAAYTLKAGLKLFSRRTSSAALQKDKQYREFIRHNETEGWNSGKSAEEKKRVYAVATDEGVLFFSDSEKGMKARNSYLQHLADGFFNFSKGMETLKLYEIENPVRQVAELVDNSIDKLAKADLRSADTQLRKSEFSFTQEKLAGKEMLEGAVCTDKYDLRPDYNNFDRLTKDFNLGISPRNYDVASLLYISENGYAGHVAADYFHPFSYEYEFRDLAGKLGDSIKARQEAPLSLHDFGYAALQMEAKVMARDILQSEFHITNGEFRLGGSINRMEKTERMQTASYQHSKEQRPGKSFDVAPIREAPAEKRGNGKRQAKHVASITLKKKEKKQLII</sequence>
<gene>
    <name evidence="2" type="ORF">GAZ43_19855</name>
</gene>
<dbReference type="EMBL" id="WDCP01000063">
    <property type="protein sequence ID" value="KAB6337129.1"/>
    <property type="molecule type" value="Genomic_DNA"/>
</dbReference>
<evidence type="ECO:0000313" key="2">
    <source>
        <dbReference type="EMBL" id="KAB6337129.1"/>
    </source>
</evidence>
<proteinExistence type="predicted"/>
<dbReference type="InterPro" id="IPR046110">
    <property type="entry name" value="DUF6047"/>
</dbReference>
<name>A0A6I0Y5T3_9BACE</name>
<organism evidence="2 3">
    <name type="scientific">Bacteroides xylanisolvens</name>
    <dbReference type="NCBI Taxonomy" id="371601"/>
    <lineage>
        <taxon>Bacteria</taxon>
        <taxon>Pseudomonadati</taxon>
        <taxon>Bacteroidota</taxon>
        <taxon>Bacteroidia</taxon>
        <taxon>Bacteroidales</taxon>
        <taxon>Bacteroidaceae</taxon>
        <taxon>Bacteroides</taxon>
    </lineage>
</organism>
<protein>
    <submittedName>
        <fullName evidence="2">Uncharacterized protein</fullName>
    </submittedName>
</protein>
<evidence type="ECO:0000313" key="3">
    <source>
        <dbReference type="Proteomes" id="UP000438288"/>
    </source>
</evidence>
<feature type="region of interest" description="Disordered" evidence="1">
    <location>
        <begin position="293"/>
        <end position="338"/>
    </location>
</feature>
<reference evidence="2 3" key="1">
    <citation type="journal article" date="2019" name="Nat. Med.">
        <title>A library of human gut bacterial isolates paired with longitudinal multiomics data enables mechanistic microbiome research.</title>
        <authorList>
            <person name="Poyet M."/>
            <person name="Groussin M."/>
            <person name="Gibbons S.M."/>
            <person name="Avila-Pacheco J."/>
            <person name="Jiang X."/>
            <person name="Kearney S.M."/>
            <person name="Perrotta A.R."/>
            <person name="Berdy B."/>
            <person name="Zhao S."/>
            <person name="Lieberman T.D."/>
            <person name="Swanson P.K."/>
            <person name="Smith M."/>
            <person name="Roesemann S."/>
            <person name="Alexander J.E."/>
            <person name="Rich S.A."/>
            <person name="Livny J."/>
            <person name="Vlamakis H."/>
            <person name="Clish C."/>
            <person name="Bullock K."/>
            <person name="Deik A."/>
            <person name="Scott J."/>
            <person name="Pierce K.A."/>
            <person name="Xavier R.J."/>
            <person name="Alm E.J."/>
        </authorList>
    </citation>
    <scope>NUCLEOTIDE SEQUENCE [LARGE SCALE GENOMIC DNA]</scope>
    <source>
        <strain evidence="2 3">BIOML-A16</strain>
    </source>
</reference>
<dbReference type="RefSeq" id="WP_032852595.1">
    <property type="nucleotide sequence ID" value="NZ_JANUUS010000003.1"/>
</dbReference>
<dbReference type="Proteomes" id="UP000438288">
    <property type="component" value="Unassembled WGS sequence"/>
</dbReference>
<dbReference type="Pfam" id="PF19513">
    <property type="entry name" value="DUF6047"/>
    <property type="match status" value="1"/>
</dbReference>
<evidence type="ECO:0000256" key="1">
    <source>
        <dbReference type="SAM" id="MobiDB-lite"/>
    </source>
</evidence>